<keyword evidence="2" id="KW-1185">Reference proteome</keyword>
<organism evidence="1 2">
    <name type="scientific">Caerostris extrusa</name>
    <name type="common">Bark spider</name>
    <name type="synonym">Caerostris bankana</name>
    <dbReference type="NCBI Taxonomy" id="172846"/>
    <lineage>
        <taxon>Eukaryota</taxon>
        <taxon>Metazoa</taxon>
        <taxon>Ecdysozoa</taxon>
        <taxon>Arthropoda</taxon>
        <taxon>Chelicerata</taxon>
        <taxon>Arachnida</taxon>
        <taxon>Araneae</taxon>
        <taxon>Araneomorphae</taxon>
        <taxon>Entelegynae</taxon>
        <taxon>Araneoidea</taxon>
        <taxon>Araneidae</taxon>
        <taxon>Caerostris</taxon>
    </lineage>
</organism>
<comment type="caution">
    <text evidence="1">The sequence shown here is derived from an EMBL/GenBank/DDBJ whole genome shotgun (WGS) entry which is preliminary data.</text>
</comment>
<accession>A0AAV4P8F5</accession>
<dbReference type="Proteomes" id="UP001054945">
    <property type="component" value="Unassembled WGS sequence"/>
</dbReference>
<evidence type="ECO:0000313" key="2">
    <source>
        <dbReference type="Proteomes" id="UP001054945"/>
    </source>
</evidence>
<evidence type="ECO:0000313" key="1">
    <source>
        <dbReference type="EMBL" id="GIX93707.1"/>
    </source>
</evidence>
<protein>
    <submittedName>
        <fullName evidence="1">Uncharacterized protein</fullName>
    </submittedName>
</protein>
<sequence length="127" mass="14690">MEFPIAYRLQAIASDTSLRAEPECRRSLALCHKSLSLSLCWGGGFSPPRPWPCDFLFGSLKRRCEFNYTRWISIRTQGTAAAAVSSLVWEEKISYEWEDTDGVFARSKRVYRSVYCYLFILNRGFLL</sequence>
<gene>
    <name evidence="1" type="ORF">CEXT_12611</name>
</gene>
<proteinExistence type="predicted"/>
<dbReference type="EMBL" id="BPLR01004288">
    <property type="protein sequence ID" value="GIX93707.1"/>
    <property type="molecule type" value="Genomic_DNA"/>
</dbReference>
<name>A0AAV4P8F5_CAEEX</name>
<reference evidence="1 2" key="1">
    <citation type="submission" date="2021-06" db="EMBL/GenBank/DDBJ databases">
        <title>Caerostris extrusa draft genome.</title>
        <authorList>
            <person name="Kono N."/>
            <person name="Arakawa K."/>
        </authorList>
    </citation>
    <scope>NUCLEOTIDE SEQUENCE [LARGE SCALE GENOMIC DNA]</scope>
</reference>
<dbReference type="AlphaFoldDB" id="A0AAV4P8F5"/>